<dbReference type="GeneID" id="17088941"/>
<reference evidence="2" key="1">
    <citation type="journal article" date="2013" name="Science">
        <title>Gene transfer from bacteria and archaea facilitated evolution of an extremophilic eukaryote.</title>
        <authorList>
            <person name="Schonknecht G."/>
            <person name="Chen W.H."/>
            <person name="Ternes C.M."/>
            <person name="Barbier G.G."/>
            <person name="Shrestha R.P."/>
            <person name="Stanke M."/>
            <person name="Brautigam A."/>
            <person name="Baker B.J."/>
            <person name="Banfield J.F."/>
            <person name="Garavito R.M."/>
            <person name="Carr K."/>
            <person name="Wilkerson C."/>
            <person name="Rensing S.A."/>
            <person name="Gagneul D."/>
            <person name="Dickenson N.E."/>
            <person name="Oesterhelt C."/>
            <person name="Lercher M.J."/>
            <person name="Weber A.P."/>
        </authorList>
    </citation>
    <scope>NUCLEOTIDE SEQUENCE [LARGE SCALE GENOMIC DNA]</scope>
    <source>
        <strain evidence="2">074W</strain>
    </source>
</reference>
<dbReference type="Proteomes" id="UP000030680">
    <property type="component" value="Unassembled WGS sequence"/>
</dbReference>
<dbReference type="Gramene" id="EME30196">
    <property type="protein sequence ID" value="EME30196"/>
    <property type="gene ID" value="Gasu_25690"/>
</dbReference>
<protein>
    <submittedName>
        <fullName evidence="1">Uncharacterized protein</fullName>
    </submittedName>
</protein>
<dbReference type="AlphaFoldDB" id="M2W3C2"/>
<dbReference type="EMBL" id="KB454502">
    <property type="protein sequence ID" value="EME30196.1"/>
    <property type="molecule type" value="Genomic_DNA"/>
</dbReference>
<evidence type="ECO:0000313" key="2">
    <source>
        <dbReference type="Proteomes" id="UP000030680"/>
    </source>
</evidence>
<accession>M2W3C2</accession>
<dbReference type="RefSeq" id="XP_005706716.1">
    <property type="nucleotide sequence ID" value="XM_005706659.1"/>
</dbReference>
<organism evidence="1 2">
    <name type="scientific">Galdieria sulphuraria</name>
    <name type="common">Red alga</name>
    <dbReference type="NCBI Taxonomy" id="130081"/>
    <lineage>
        <taxon>Eukaryota</taxon>
        <taxon>Rhodophyta</taxon>
        <taxon>Bangiophyceae</taxon>
        <taxon>Galdieriales</taxon>
        <taxon>Galdieriaceae</taxon>
        <taxon>Galdieria</taxon>
    </lineage>
</organism>
<name>M2W3C2_GALSU</name>
<keyword evidence="2" id="KW-1185">Reference proteome</keyword>
<evidence type="ECO:0000313" key="1">
    <source>
        <dbReference type="EMBL" id="EME30196.1"/>
    </source>
</evidence>
<sequence>MSGYNTLIVWMIWGNSRGILSRCRGSVWGVKHTFAVVAALFCTDFNKPLSLTTRTQFLAMDKTVLQSFKYGYASIDLFEKEKFSSTCSFVQCLGKPNDDIIQLATQLNHLCFSKLVTLKGTCPFLKSHFKQY</sequence>
<proteinExistence type="predicted"/>
<gene>
    <name evidence="1" type="ORF">Gasu_25690</name>
</gene>
<dbReference type="KEGG" id="gsl:Gasu_25690"/>